<protein>
    <submittedName>
        <fullName evidence="1">Uncharacterized protein</fullName>
    </submittedName>
</protein>
<dbReference type="EMBL" id="CVTD020000017">
    <property type="protein sequence ID" value="CRZ34862.1"/>
    <property type="molecule type" value="Genomic_DNA"/>
</dbReference>
<organism evidence="1 2">
    <name type="scientific">Herbinix hemicellulosilytica</name>
    <dbReference type="NCBI Taxonomy" id="1564487"/>
    <lineage>
        <taxon>Bacteria</taxon>
        <taxon>Bacillati</taxon>
        <taxon>Bacillota</taxon>
        <taxon>Clostridia</taxon>
        <taxon>Lachnospirales</taxon>
        <taxon>Lachnospiraceae</taxon>
        <taxon>Herbinix</taxon>
    </lineage>
</organism>
<dbReference type="RefSeq" id="WP_103202968.1">
    <property type="nucleotide sequence ID" value="NZ_CVTD020000017.1"/>
</dbReference>
<dbReference type="OrthoDB" id="574706at2"/>
<dbReference type="Proteomes" id="UP000236497">
    <property type="component" value="Unassembled WGS sequence"/>
</dbReference>
<dbReference type="AlphaFoldDB" id="A0A0H5SH74"/>
<gene>
    <name evidence="1" type="ORF">HHT355_1661</name>
</gene>
<proteinExistence type="predicted"/>
<evidence type="ECO:0000313" key="2">
    <source>
        <dbReference type="Proteomes" id="UP000236497"/>
    </source>
</evidence>
<name>A0A0H5SH74_HERHM</name>
<sequence>MKQLVLLLVILTLRILTPMEALDIVKEEYALNFTKVYLSEDMSDYYYKLDGKDYYLAYEETDEASGNYLIRLYEFVVDDPDLGLGHIVTYGFFWVDPTTADIFEY</sequence>
<accession>A0A0H5SH74</accession>
<reference evidence="1 2" key="1">
    <citation type="submission" date="2015-06" db="EMBL/GenBank/DDBJ databases">
        <authorList>
            <person name="Wibberg Daniel"/>
        </authorList>
    </citation>
    <scope>NUCLEOTIDE SEQUENCE [LARGE SCALE GENOMIC DNA]</scope>
    <source>
        <strain evidence="1 2">T3/55T</strain>
    </source>
</reference>
<keyword evidence="2" id="KW-1185">Reference proteome</keyword>
<evidence type="ECO:0000313" key="1">
    <source>
        <dbReference type="EMBL" id="CRZ34862.1"/>
    </source>
</evidence>